<evidence type="ECO:0000313" key="1">
    <source>
        <dbReference type="EMBL" id="KAI4467252.1"/>
    </source>
</evidence>
<evidence type="ECO:0000313" key="2">
    <source>
        <dbReference type="Proteomes" id="UP001056778"/>
    </source>
</evidence>
<sequence>MIYVVSGMIQIISEEDSETPILSLSCGTCFGETTLLIDYPATYSVISTTYCETIVLESTRFVEMYKMFPKTCRNLALDVAKRYNKAKEYNALRKYQQSRYREVIDTEEDPSMVYIKSAVKSLLFNEELSGKEARLAKPMLQHYCFCADYLDLSTIPEERELITDTQKMEHRFFLPGEMLCRKHISKACMIYVVSGMIQIISEEDSETPILSLSCGTCFGETTLLIDYPATYSVISTTYCETIVLESTRFVEMYKMFPKTCRNLALDVAKRYNKAKEYNALRKYQQSRYREVIDTEEDPSMVYIKSAVKSLLFNEELSGKEARLAKPMLQHYCFCADYLDLSTIPEERELITDSVFINKKFPYIFQPNSVDHYTTDMGITFLNPKINQTVLSRDLFNLYQFIMYSKYITTIPLFAFLDDKAVSDMCRQVNVVMYTRDQIITYAGEICHEMHYILHGQCKRVDRRGHISILKPNDFFSFFEVSMGMLAIHTIVTITDSETCAIMESVNKNKNVYKVFASKILSFISTKDVSEPLQKEMECYLQLMWVHHQGVDFPHLLEKVPYYLKEATLNAMFGCHIRKHSVLGNCHVDLIRQMATEMRLTILFPGNIVVNKGDINQCMYFIHQGIVDALSEDSIDCEVIEHTLVAGDSFGLIQGIHPRHGHDYTYKVRKHTILVKLERHNWFHILSMFPASQEIISDYLNTQHIYDQNN</sequence>
<dbReference type="Proteomes" id="UP001056778">
    <property type="component" value="Chromosome 2"/>
</dbReference>
<gene>
    <name evidence="1" type="ORF">MML48_2g00004578</name>
</gene>
<name>A0ACB9TKG5_HOLOL</name>
<accession>A0ACB9TKG5</accession>
<comment type="caution">
    <text evidence="1">The sequence shown here is derived from an EMBL/GenBank/DDBJ whole genome shotgun (WGS) entry which is preliminary data.</text>
</comment>
<protein>
    <submittedName>
        <fullName evidence="1">Cyclic nucleotide-gated cation channel subunit a</fullName>
    </submittedName>
</protein>
<reference evidence="1" key="1">
    <citation type="submission" date="2022-04" db="EMBL/GenBank/DDBJ databases">
        <title>Chromosome-scale genome assembly of Holotrichia oblita Faldermann.</title>
        <authorList>
            <person name="Rongchong L."/>
        </authorList>
    </citation>
    <scope>NUCLEOTIDE SEQUENCE</scope>
    <source>
        <strain evidence="1">81SQS9</strain>
    </source>
</reference>
<organism evidence="1 2">
    <name type="scientific">Holotrichia oblita</name>
    <name type="common">Chafer beetle</name>
    <dbReference type="NCBI Taxonomy" id="644536"/>
    <lineage>
        <taxon>Eukaryota</taxon>
        <taxon>Metazoa</taxon>
        <taxon>Ecdysozoa</taxon>
        <taxon>Arthropoda</taxon>
        <taxon>Hexapoda</taxon>
        <taxon>Insecta</taxon>
        <taxon>Pterygota</taxon>
        <taxon>Neoptera</taxon>
        <taxon>Endopterygota</taxon>
        <taxon>Coleoptera</taxon>
        <taxon>Polyphaga</taxon>
        <taxon>Scarabaeiformia</taxon>
        <taxon>Scarabaeidae</taxon>
        <taxon>Melolonthinae</taxon>
        <taxon>Holotrichia</taxon>
    </lineage>
</organism>
<keyword evidence="2" id="KW-1185">Reference proteome</keyword>
<proteinExistence type="predicted"/>
<dbReference type="EMBL" id="CM043016">
    <property type="protein sequence ID" value="KAI4467252.1"/>
    <property type="molecule type" value="Genomic_DNA"/>
</dbReference>